<organism evidence="1 2">
    <name type="scientific">Cohnella faecalis</name>
    <dbReference type="NCBI Taxonomy" id="2315694"/>
    <lineage>
        <taxon>Bacteria</taxon>
        <taxon>Bacillati</taxon>
        <taxon>Bacillota</taxon>
        <taxon>Bacilli</taxon>
        <taxon>Bacillales</taxon>
        <taxon>Paenibacillaceae</taxon>
        <taxon>Cohnella</taxon>
    </lineage>
</organism>
<accession>A0A398CRD7</accession>
<reference evidence="1 2" key="1">
    <citation type="submission" date="2018-09" db="EMBL/GenBank/DDBJ databases">
        <title>Cohnella cavernae sp. nov., isolated from a karst cave.</title>
        <authorList>
            <person name="Zhu H."/>
        </authorList>
    </citation>
    <scope>NUCLEOTIDE SEQUENCE [LARGE SCALE GENOMIC DNA]</scope>
    <source>
        <strain evidence="1 2">K2E09-144</strain>
    </source>
</reference>
<dbReference type="PIRSF" id="PIRSF004764">
    <property type="entry name" value="YmfJ"/>
    <property type="match status" value="1"/>
</dbReference>
<dbReference type="InterPro" id="IPR038292">
    <property type="entry name" value="YmfJ/YflH_sf"/>
</dbReference>
<dbReference type="OrthoDB" id="2382009at2"/>
<dbReference type="AlphaFoldDB" id="A0A398CRD7"/>
<keyword evidence="2" id="KW-1185">Reference proteome</keyword>
<proteinExistence type="predicted"/>
<comment type="caution">
    <text evidence="1">The sequence shown here is derived from an EMBL/GenBank/DDBJ whole genome shotgun (WGS) entry which is preliminary data.</text>
</comment>
<sequence>MSTVLGNFDTWKKFLGDRVEAAKKLGIGEDAIAKLAYEIGEFLDQKVDPKNDEQRILKELWDIGDESERKTMARLMVKLADHSS</sequence>
<name>A0A398CRD7_9BACL</name>
<evidence type="ECO:0000313" key="1">
    <source>
        <dbReference type="EMBL" id="RIE03348.1"/>
    </source>
</evidence>
<evidence type="ECO:0000313" key="2">
    <source>
        <dbReference type="Proteomes" id="UP000266340"/>
    </source>
</evidence>
<dbReference type="EMBL" id="QXJM01000037">
    <property type="protein sequence ID" value="RIE03348.1"/>
    <property type="molecule type" value="Genomic_DNA"/>
</dbReference>
<dbReference type="Pfam" id="PF11588">
    <property type="entry name" value="DUF3243"/>
    <property type="match status" value="1"/>
</dbReference>
<protein>
    <submittedName>
        <fullName evidence="1">DUF3243 domain-containing protein</fullName>
    </submittedName>
</protein>
<dbReference type="InterPro" id="IPR021637">
    <property type="entry name" value="DUF3243"/>
</dbReference>
<dbReference type="Proteomes" id="UP000266340">
    <property type="component" value="Unassembled WGS sequence"/>
</dbReference>
<gene>
    <name evidence="1" type="ORF">D3H35_11725</name>
</gene>
<dbReference type="RefSeq" id="WP_119149511.1">
    <property type="nucleotide sequence ID" value="NZ_JBHSOV010000024.1"/>
</dbReference>
<dbReference type="InterPro" id="IPR024702">
    <property type="entry name" value="Uncharacterised_YmfJ"/>
</dbReference>
<dbReference type="Gene3D" id="1.10.760.20">
    <property type="entry name" value="Protein of unknown function DUF3243"/>
    <property type="match status" value="1"/>
</dbReference>